<dbReference type="eggNOG" id="COG0578">
    <property type="taxonomic scope" value="Bacteria"/>
</dbReference>
<evidence type="ECO:0000259" key="8">
    <source>
        <dbReference type="Pfam" id="PF16901"/>
    </source>
</evidence>
<keyword evidence="4" id="KW-0274">FAD</keyword>
<dbReference type="InterPro" id="IPR038299">
    <property type="entry name" value="DAO_C_sf"/>
</dbReference>
<dbReference type="NCBIfam" id="NF009906">
    <property type="entry name" value="PRK13369.1"/>
    <property type="match status" value="1"/>
</dbReference>
<dbReference type="PROSITE" id="PS00977">
    <property type="entry name" value="FAD_G3PDH_1"/>
    <property type="match status" value="1"/>
</dbReference>
<sequence>MNATAIQQNQQSSHQVDLLVIGGGINGAGIARDAAGRGLSVLLCEQDDLASATSSASSKLIHGGLRYLEQYEFRLVREALAEREVLLNIAPHIVRPLRFVLPHDHTLRPVWMIRAGLFLYDHLAKRSARLPGSRHIRLDDGSPFAQPMSERIKQGFIYSDCQVDDSRLVVLNAMDAQARGAHILTRTACTGARIQNGRWQVSLQDATGRRSQVSAKVLVNAAGPWVDTVLKTLHDPDAQPRSHLRLIKGSHLVTRKLYEGDHAYILQNDDKRIVFITPHRDNYSMIGTTDVDFNGDARHAQISEEETDYLLSVVNRYLRQPVQRDAIVASWSGVRPLYDDAEGKAAAVTRDYVFDVSGGKNGEPAMLSIFGGKITTYRKLAEHALEKLQPFLQQGPAWTATAPLPGGQLPDLDPQRYTEQLQTRYPWLDSTLLARLIAAYGSMTTDILGDADAVSDLGMHFGHGLYEAEARWLINREWAQSTHDILWRRTRLGLAFSAGQQQTLDHWLTGRTLAATTARDAFFNATPAPQS</sequence>
<dbReference type="PRINTS" id="PR01001">
    <property type="entry name" value="FADG3PDH"/>
</dbReference>
<evidence type="ECO:0000256" key="2">
    <source>
        <dbReference type="ARBA" id="ARBA00007330"/>
    </source>
</evidence>
<evidence type="ECO:0000256" key="3">
    <source>
        <dbReference type="ARBA" id="ARBA00022630"/>
    </source>
</evidence>
<dbReference type="GO" id="GO:0004368">
    <property type="term" value="F:glycerol-3-phosphate dehydrogenase (quinone) activity"/>
    <property type="evidence" value="ECO:0007669"/>
    <property type="project" value="UniProtKB-EC"/>
</dbReference>
<comment type="similarity">
    <text evidence="2 6">Belongs to the FAD-dependent glycerol-3-phosphate dehydrogenase family.</text>
</comment>
<dbReference type="Gene3D" id="6.10.250.1890">
    <property type="match status" value="1"/>
</dbReference>
<feature type="domain" description="FAD dependent oxidoreductase" evidence="7">
    <location>
        <begin position="17"/>
        <end position="377"/>
    </location>
</feature>
<evidence type="ECO:0000313" key="9">
    <source>
        <dbReference type="EMBL" id="AHG65285.1"/>
    </source>
</evidence>
<evidence type="ECO:0000313" key="10">
    <source>
        <dbReference type="Proteomes" id="UP000019095"/>
    </source>
</evidence>
<evidence type="ECO:0000256" key="5">
    <source>
        <dbReference type="ARBA" id="ARBA00023002"/>
    </source>
</evidence>
<evidence type="ECO:0000256" key="6">
    <source>
        <dbReference type="RuleBase" id="RU361217"/>
    </source>
</evidence>
<comment type="cofactor">
    <cofactor evidence="1 6">
        <name>FAD</name>
        <dbReference type="ChEBI" id="CHEBI:57692"/>
    </cofactor>
</comment>
<dbReference type="Gene3D" id="1.10.8.870">
    <property type="entry name" value="Alpha-glycerophosphate oxidase, cap domain"/>
    <property type="match status" value="1"/>
</dbReference>
<comment type="catalytic activity">
    <reaction evidence="6">
        <text>a quinone + sn-glycerol 3-phosphate = dihydroxyacetone phosphate + a quinol</text>
        <dbReference type="Rhea" id="RHEA:18977"/>
        <dbReference type="ChEBI" id="CHEBI:24646"/>
        <dbReference type="ChEBI" id="CHEBI:57597"/>
        <dbReference type="ChEBI" id="CHEBI:57642"/>
        <dbReference type="ChEBI" id="CHEBI:132124"/>
        <dbReference type="EC" id="1.1.5.3"/>
    </reaction>
</comment>
<dbReference type="SUPFAM" id="SSF51905">
    <property type="entry name" value="FAD/NAD(P)-binding domain"/>
    <property type="match status" value="1"/>
</dbReference>
<dbReference type="PATRIC" id="fig|1247726.3.peg.3561"/>
<dbReference type="EMBL" id="CP003915">
    <property type="protein sequence ID" value="AHG65285.1"/>
    <property type="molecule type" value="Genomic_DNA"/>
</dbReference>
<keyword evidence="5 6" id="KW-0560">Oxidoreductase</keyword>
<evidence type="ECO:0000256" key="4">
    <source>
        <dbReference type="ARBA" id="ARBA00022827"/>
    </source>
</evidence>
<dbReference type="SUPFAM" id="SSF54373">
    <property type="entry name" value="FAD-linked reductases, C-terminal domain"/>
    <property type="match status" value="1"/>
</dbReference>
<dbReference type="Pfam" id="PF16901">
    <property type="entry name" value="DAO_C"/>
    <property type="match status" value="1"/>
</dbReference>
<reference evidence="9 10" key="1">
    <citation type="journal article" date="2014" name="Microbiology">
        <title>Unravelling the complete genome sequence of Advenella mimigardefordensis strain DPN7T and novel insights in the catabolism of the xenobiotic polythioester precursor 3,3'-dithiodipropionate.</title>
        <authorList>
            <person name="Wubbeler J.H."/>
            <person name="Hiessl S."/>
            <person name="Schuldes J."/>
            <person name="Thurmer A."/>
            <person name="Daniel R."/>
            <person name="Steinbuchel A."/>
        </authorList>
    </citation>
    <scope>NUCLEOTIDE SEQUENCE [LARGE SCALE GENOMIC DNA]</scope>
    <source>
        <strain evidence="10">DSM 17166 / LMG 22922 / DPN7</strain>
    </source>
</reference>
<dbReference type="OrthoDB" id="9766796at2"/>
<name>W0PIK5_ADVMD</name>
<gene>
    <name evidence="9" type="primary">glpD</name>
    <name evidence="9" type="ORF">MIM_c32210</name>
</gene>
<dbReference type="NCBIfam" id="NF008899">
    <property type="entry name" value="PRK12266.1"/>
    <property type="match status" value="1"/>
</dbReference>
<dbReference type="Proteomes" id="UP000019095">
    <property type="component" value="Chromosome"/>
</dbReference>
<evidence type="ECO:0000259" key="7">
    <source>
        <dbReference type="Pfam" id="PF01266"/>
    </source>
</evidence>
<dbReference type="InterPro" id="IPR036188">
    <property type="entry name" value="FAD/NAD-bd_sf"/>
</dbReference>
<dbReference type="PROSITE" id="PS00978">
    <property type="entry name" value="FAD_G3PDH_2"/>
    <property type="match status" value="1"/>
</dbReference>
<dbReference type="Pfam" id="PF01266">
    <property type="entry name" value="DAO"/>
    <property type="match status" value="1"/>
</dbReference>
<dbReference type="InterPro" id="IPR006076">
    <property type="entry name" value="FAD-dep_OxRdtase"/>
</dbReference>
<organism evidence="9 10">
    <name type="scientific">Advenella mimigardefordensis (strain DSM 17166 / LMG 22922 / DPN7)</name>
    <dbReference type="NCBI Taxonomy" id="1247726"/>
    <lineage>
        <taxon>Bacteria</taxon>
        <taxon>Pseudomonadati</taxon>
        <taxon>Pseudomonadota</taxon>
        <taxon>Betaproteobacteria</taxon>
        <taxon>Burkholderiales</taxon>
        <taxon>Alcaligenaceae</taxon>
    </lineage>
</organism>
<dbReference type="Gene3D" id="3.30.9.10">
    <property type="entry name" value="D-Amino Acid Oxidase, subunit A, domain 2"/>
    <property type="match status" value="1"/>
</dbReference>
<dbReference type="HOGENOM" id="CLU_015740_5_0_4"/>
<dbReference type="AlphaFoldDB" id="W0PIK5"/>
<dbReference type="InterPro" id="IPR031656">
    <property type="entry name" value="DAO_C"/>
</dbReference>
<dbReference type="InterPro" id="IPR000447">
    <property type="entry name" value="G3P_DH_FAD-dep"/>
</dbReference>
<keyword evidence="3 6" id="KW-0285">Flavoprotein</keyword>
<dbReference type="GO" id="GO:0046168">
    <property type="term" value="P:glycerol-3-phosphate catabolic process"/>
    <property type="evidence" value="ECO:0007669"/>
    <property type="project" value="TreeGrafter"/>
</dbReference>
<dbReference type="RefSeq" id="WP_025373955.1">
    <property type="nucleotide sequence ID" value="NZ_CP003915.1"/>
</dbReference>
<protein>
    <recommendedName>
        <fullName evidence="6">Glycerol-3-phosphate dehydrogenase</fullName>
        <ecNumber evidence="6">1.1.5.3</ecNumber>
    </recommendedName>
</protein>
<feature type="domain" description="Alpha-glycerophosphate oxidase C-terminal" evidence="8">
    <location>
        <begin position="399"/>
        <end position="495"/>
    </location>
</feature>
<dbReference type="KEGG" id="amim:MIM_c32210"/>
<dbReference type="PANTHER" id="PTHR11985:SF15">
    <property type="entry name" value="GLYCEROL-3-PHOSPHATE DEHYDROGENASE, MITOCHONDRIAL"/>
    <property type="match status" value="1"/>
</dbReference>
<dbReference type="STRING" id="1247726.MIM_c32210"/>
<evidence type="ECO:0000256" key="1">
    <source>
        <dbReference type="ARBA" id="ARBA00001974"/>
    </source>
</evidence>
<dbReference type="PANTHER" id="PTHR11985">
    <property type="entry name" value="GLYCEROL-3-PHOSPHATE DEHYDROGENASE"/>
    <property type="match status" value="1"/>
</dbReference>
<accession>W0PIK5</accession>
<proteinExistence type="inferred from homology"/>
<dbReference type="EC" id="1.1.5.3" evidence="6"/>
<keyword evidence="10" id="KW-1185">Reference proteome</keyword>
<dbReference type="GO" id="GO:0009331">
    <property type="term" value="C:glycerol-3-phosphate dehydrogenase (FAD) complex"/>
    <property type="evidence" value="ECO:0007669"/>
    <property type="project" value="UniProtKB-UniRule"/>
</dbReference>
<dbReference type="Gene3D" id="3.50.50.60">
    <property type="entry name" value="FAD/NAD(P)-binding domain"/>
    <property type="match status" value="1"/>
</dbReference>